<feature type="compositionally biased region" description="Polar residues" evidence="1">
    <location>
        <begin position="167"/>
        <end position="184"/>
    </location>
</feature>
<organism evidence="2">
    <name type="scientific">Oryza sativa subsp. japonica</name>
    <name type="common">Rice</name>
    <dbReference type="NCBI Taxonomy" id="39947"/>
    <lineage>
        <taxon>Eukaryota</taxon>
        <taxon>Viridiplantae</taxon>
        <taxon>Streptophyta</taxon>
        <taxon>Embryophyta</taxon>
        <taxon>Tracheophyta</taxon>
        <taxon>Spermatophyta</taxon>
        <taxon>Magnoliopsida</taxon>
        <taxon>Liliopsida</taxon>
        <taxon>Poales</taxon>
        <taxon>Poaceae</taxon>
        <taxon>BOP clade</taxon>
        <taxon>Oryzoideae</taxon>
        <taxon>Oryzeae</taxon>
        <taxon>Oryzinae</taxon>
        <taxon>Oryza</taxon>
        <taxon>Oryza sativa</taxon>
    </lineage>
</organism>
<feature type="region of interest" description="Disordered" evidence="1">
    <location>
        <begin position="78"/>
        <end position="191"/>
    </location>
</feature>
<name>Q5ZBR7_ORYSJ</name>
<feature type="compositionally biased region" description="Low complexity" evidence="1">
    <location>
        <begin position="110"/>
        <end position="123"/>
    </location>
</feature>
<evidence type="ECO:0000256" key="1">
    <source>
        <dbReference type="SAM" id="MobiDB-lite"/>
    </source>
</evidence>
<dbReference type="Proteomes" id="UP000817658">
    <property type="component" value="Chromosome 1"/>
</dbReference>
<proteinExistence type="predicted"/>
<evidence type="ECO:0000313" key="2">
    <source>
        <dbReference type="EMBL" id="BAD53013.1"/>
    </source>
</evidence>
<feature type="compositionally biased region" description="Low complexity" evidence="1">
    <location>
        <begin position="147"/>
        <end position="162"/>
    </location>
</feature>
<dbReference type="AlphaFoldDB" id="Q5ZBR7"/>
<gene>
    <name evidence="2" type="primary">P0699H05.7</name>
</gene>
<sequence length="191" mass="20371">MPMLAEVAIPRKQYPFGYGADMYNGQGEGSEPGGLVAKGASFFSSPLSLRCYASSGATIPPATLLRGARPVPLRLLRQRRRREGPVRRRFASSASAAAAKLPPPPRCRYASSAVARSSSTADSTCPPPMPPLRLHRLRKEPVRRRYASSSAGATASSTVTRSPACRCSSSPGATASSRWHNTGSKGEKKER</sequence>
<reference evidence="2" key="1">
    <citation type="journal article" date="2002" name="Nature">
        <title>The genome sequence and structure of rice chromosome 1.</title>
        <authorList>
            <person name="Sasaki T."/>
            <person name="Matsumoto T."/>
            <person name="Yamamoto K."/>
            <person name="Sakata K."/>
            <person name="Baba T."/>
            <person name="Katayose Y."/>
            <person name="Wu J."/>
            <person name="Niimura Y."/>
            <person name="Cheng Z."/>
            <person name="Nagamura Y."/>
            <person name="Antonio B.A."/>
            <person name="Kanamori H."/>
            <person name="Hosokawa S."/>
            <person name="Masukawa M."/>
            <person name="Arikawa K."/>
            <person name="Chiden Y."/>
            <person name="Hayashi M."/>
            <person name="Okamoto M."/>
            <person name="Ando T."/>
            <person name="Aoki H."/>
            <person name="Arita K."/>
            <person name="Hamada M."/>
            <person name="Harada C."/>
            <person name="Hijishita S."/>
            <person name="Honda M."/>
            <person name="Ichikawa Y."/>
            <person name="Idonuma A."/>
            <person name="Iijima M."/>
            <person name="Ikeda M."/>
            <person name="Ikeno M."/>
            <person name="Itoh S."/>
            <person name="Itoh T."/>
            <person name="Itoh Y."/>
            <person name="Itoh Y."/>
            <person name="Iwabuchi A."/>
            <person name="Kamiya K."/>
            <person name="Karasawa W."/>
            <person name="Katagiri S."/>
            <person name="Kikuta A."/>
            <person name="Kobayashi N."/>
            <person name="Kono I."/>
            <person name="Machita K."/>
            <person name="Maehara T."/>
            <person name="Mizuno H."/>
            <person name="Mizubayashi T."/>
            <person name="Mukai Y."/>
            <person name="Nagasaki H."/>
            <person name="Nakashima M."/>
            <person name="Nakama Y."/>
            <person name="Nakamichi Y."/>
            <person name="Nakamura M."/>
            <person name="Namiki N."/>
            <person name="Negishi M."/>
            <person name="Ohta I."/>
            <person name="Ono N."/>
            <person name="Saji S."/>
            <person name="Sakai K."/>
            <person name="Shibata M."/>
            <person name="Shimokawa T."/>
            <person name="Shomura A."/>
            <person name="Song J."/>
            <person name="Takazaki Y."/>
            <person name="Terasawa K."/>
            <person name="Tsuji K."/>
            <person name="Waki K."/>
            <person name="Yamagata H."/>
            <person name="Yamane H."/>
            <person name="Yoshiki S."/>
            <person name="Yoshihara R."/>
            <person name="Yukawa K."/>
            <person name="Zhong H."/>
            <person name="Iwama H."/>
            <person name="Endo T."/>
            <person name="Ito H."/>
            <person name="Hahn J.H."/>
            <person name="Kim H.I."/>
            <person name="Eun M.Y."/>
            <person name="Yano M."/>
            <person name="Jiang J."/>
            <person name="Gojobori T."/>
        </authorList>
    </citation>
    <scope>NUCLEOTIDE SEQUENCE [LARGE SCALE GENOMIC DNA]</scope>
</reference>
<accession>Q5ZBR7</accession>
<feature type="compositionally biased region" description="Basic residues" evidence="1">
    <location>
        <begin position="133"/>
        <end position="146"/>
    </location>
</feature>
<feature type="compositionally biased region" description="Basic residues" evidence="1">
    <location>
        <begin position="78"/>
        <end position="90"/>
    </location>
</feature>
<dbReference type="EMBL" id="AP003299">
    <property type="protein sequence ID" value="BAD53013.1"/>
    <property type="molecule type" value="Genomic_DNA"/>
</dbReference>
<protein>
    <submittedName>
        <fullName evidence="2">Uncharacterized protein</fullName>
    </submittedName>
</protein>